<organism evidence="2 3">
    <name type="scientific">Chionoecetes opilio</name>
    <name type="common">Atlantic snow crab</name>
    <name type="synonym">Cancer opilio</name>
    <dbReference type="NCBI Taxonomy" id="41210"/>
    <lineage>
        <taxon>Eukaryota</taxon>
        <taxon>Metazoa</taxon>
        <taxon>Ecdysozoa</taxon>
        <taxon>Arthropoda</taxon>
        <taxon>Crustacea</taxon>
        <taxon>Multicrustacea</taxon>
        <taxon>Malacostraca</taxon>
        <taxon>Eumalacostraca</taxon>
        <taxon>Eucarida</taxon>
        <taxon>Decapoda</taxon>
        <taxon>Pleocyemata</taxon>
        <taxon>Brachyura</taxon>
        <taxon>Eubrachyura</taxon>
        <taxon>Majoidea</taxon>
        <taxon>Majidae</taxon>
        <taxon>Chionoecetes</taxon>
    </lineage>
</organism>
<dbReference type="Proteomes" id="UP000770661">
    <property type="component" value="Unassembled WGS sequence"/>
</dbReference>
<sequence length="285" mass="31645">MHVKAPQGGRTLISLLVVGWVPVLTVRPPPCCGRHCRHPDGWEVEGVLQQGRLYPQKSNCSRPFSLQGNDLWPQSGQAPSDLFPLKTSWTRTNPLIAAARLQLAQTSSSSLHACRASCSLFFSLFFSSDLRFFPSLAAFFFSFLSQLVKSLLILSQDAGAIFLPPGSRAWRSLRVGLHSFGSDVENLEEMKLFGFWGVCRGLGVLLQDLLAAEAKKVVTSYLFQMVQAEVGQAPIKMVSRVRQEFVANHHHHQEGLLCDFCPSKRIIWKDVAVDGKDASSAKPHW</sequence>
<dbReference type="EMBL" id="JACEEZ010006293">
    <property type="protein sequence ID" value="KAG0724885.1"/>
    <property type="molecule type" value="Genomic_DNA"/>
</dbReference>
<evidence type="ECO:0000313" key="2">
    <source>
        <dbReference type="EMBL" id="KAG0724885.1"/>
    </source>
</evidence>
<evidence type="ECO:0000256" key="1">
    <source>
        <dbReference type="SAM" id="SignalP"/>
    </source>
</evidence>
<gene>
    <name evidence="2" type="ORF">GWK47_039699</name>
</gene>
<keyword evidence="3" id="KW-1185">Reference proteome</keyword>
<dbReference type="AlphaFoldDB" id="A0A8J4YBB7"/>
<feature type="chain" id="PRO_5035284603" evidence="1">
    <location>
        <begin position="34"/>
        <end position="285"/>
    </location>
</feature>
<comment type="caution">
    <text evidence="2">The sequence shown here is derived from an EMBL/GenBank/DDBJ whole genome shotgun (WGS) entry which is preliminary data.</text>
</comment>
<protein>
    <submittedName>
        <fullName evidence="2">Uncharacterized protein</fullName>
    </submittedName>
</protein>
<accession>A0A8J4YBB7</accession>
<proteinExistence type="predicted"/>
<evidence type="ECO:0000313" key="3">
    <source>
        <dbReference type="Proteomes" id="UP000770661"/>
    </source>
</evidence>
<feature type="signal peptide" evidence="1">
    <location>
        <begin position="1"/>
        <end position="33"/>
    </location>
</feature>
<name>A0A8J4YBB7_CHIOP</name>
<reference evidence="2" key="1">
    <citation type="submission" date="2020-07" db="EMBL/GenBank/DDBJ databases">
        <title>The High-quality genome of the commercially important snow crab, Chionoecetes opilio.</title>
        <authorList>
            <person name="Jeong J.-H."/>
            <person name="Ryu S."/>
        </authorList>
    </citation>
    <scope>NUCLEOTIDE SEQUENCE</scope>
    <source>
        <strain evidence="2">MADBK_172401_WGS</strain>
        <tissue evidence="2">Digestive gland</tissue>
    </source>
</reference>
<keyword evidence="1" id="KW-0732">Signal</keyword>